<organism evidence="1 2">
    <name type="scientific">Mucilaginibacter gracilis</name>
    <dbReference type="NCBI Taxonomy" id="423350"/>
    <lineage>
        <taxon>Bacteria</taxon>
        <taxon>Pseudomonadati</taxon>
        <taxon>Bacteroidota</taxon>
        <taxon>Sphingobacteriia</taxon>
        <taxon>Sphingobacteriales</taxon>
        <taxon>Sphingobacteriaceae</taxon>
        <taxon>Mucilaginibacter</taxon>
    </lineage>
</organism>
<gene>
    <name evidence="1" type="ORF">BDD43_4084</name>
</gene>
<dbReference type="Proteomes" id="UP000268007">
    <property type="component" value="Unassembled WGS sequence"/>
</dbReference>
<reference evidence="1 2" key="1">
    <citation type="submission" date="2018-10" db="EMBL/GenBank/DDBJ databases">
        <title>Genomic Encyclopedia of Archaeal and Bacterial Type Strains, Phase II (KMG-II): from individual species to whole genera.</title>
        <authorList>
            <person name="Goeker M."/>
        </authorList>
    </citation>
    <scope>NUCLEOTIDE SEQUENCE [LARGE SCALE GENOMIC DNA]</scope>
    <source>
        <strain evidence="1 2">DSM 18602</strain>
    </source>
</reference>
<proteinExistence type="predicted"/>
<protein>
    <submittedName>
        <fullName evidence="1">Uncharacterized protein</fullName>
    </submittedName>
</protein>
<keyword evidence="2" id="KW-1185">Reference proteome</keyword>
<accession>A0A495J778</accession>
<dbReference type="EMBL" id="RBKU01000001">
    <property type="protein sequence ID" value="RKR83869.1"/>
    <property type="molecule type" value="Genomic_DNA"/>
</dbReference>
<evidence type="ECO:0000313" key="2">
    <source>
        <dbReference type="Proteomes" id="UP000268007"/>
    </source>
</evidence>
<comment type="caution">
    <text evidence="1">The sequence shown here is derived from an EMBL/GenBank/DDBJ whole genome shotgun (WGS) entry which is preliminary data.</text>
</comment>
<evidence type="ECO:0000313" key="1">
    <source>
        <dbReference type="EMBL" id="RKR83869.1"/>
    </source>
</evidence>
<sequence>MVLISCIFYSLSILGGKVFQQVINYNYLIINMLKIDSGCFWLFFE</sequence>
<name>A0A495J778_9SPHI</name>
<dbReference type="AlphaFoldDB" id="A0A495J778"/>